<keyword evidence="1" id="KW-0175">Coiled coil</keyword>
<dbReference type="GeneID" id="19276899"/>
<keyword evidence="4" id="KW-1185">Reference proteome</keyword>
<dbReference type="OrthoDB" id="5331891at2759"/>
<gene>
    <name evidence="3" type="ORF">PFICI_11886</name>
</gene>
<dbReference type="OMA" id="IFINECE"/>
<evidence type="ECO:0000313" key="3">
    <source>
        <dbReference type="EMBL" id="ETS76499.1"/>
    </source>
</evidence>
<dbReference type="eggNOG" id="ENOG502SJG1">
    <property type="taxonomic scope" value="Eukaryota"/>
</dbReference>
<dbReference type="Pfam" id="PF24476">
    <property type="entry name" value="DUF7580"/>
    <property type="match status" value="1"/>
</dbReference>
<proteinExistence type="predicted"/>
<dbReference type="RefSeq" id="XP_007838658.1">
    <property type="nucleotide sequence ID" value="XM_007840467.1"/>
</dbReference>
<evidence type="ECO:0000313" key="4">
    <source>
        <dbReference type="Proteomes" id="UP000030651"/>
    </source>
</evidence>
<dbReference type="InParanoid" id="W3WRN4"/>
<evidence type="ECO:0000256" key="1">
    <source>
        <dbReference type="SAM" id="Coils"/>
    </source>
</evidence>
<dbReference type="KEGG" id="pfy:PFICI_11886"/>
<name>W3WRN4_PESFW</name>
<dbReference type="HOGENOM" id="CLU_026305_0_0_1"/>
<dbReference type="InterPro" id="IPR056002">
    <property type="entry name" value="DUF7580"/>
</dbReference>
<feature type="coiled-coil region" evidence="1">
    <location>
        <begin position="160"/>
        <end position="187"/>
    </location>
</feature>
<protein>
    <recommendedName>
        <fullName evidence="2">DUF7580 domain-containing protein</fullName>
    </recommendedName>
</protein>
<sequence length="587" mass="66829">MAEILGIASAAIGLVPIVVEVVKGFGTLCKAMKVAKACAKQLKDLDVNLRTQEQIFINECELLLRPSMASTQSLQEMTRDFDNPTYHDGALEIRIQSRMSQSYEQSIEIIKAIRLSQQLLQSELSTFAIVREEKQVHESLRATFKRLKTRLEVGFNLSSYEKQLDQIRRHNCNLQAIRRQLDDLHTAKPFKHATPLPNRPSLPSWISPVRELSKDAYFALSSAFSCQDDKHTDHYTALETSTRSPGQKSSRLEVAIVYCHGTDIEDHTFLRLILQSCLPHPEWVSKTGTAHVPKSTRRVQFAEPEPERHSTESCPVPPEQRNLISLSAVDNACAYLESTMRYSTRQHTDYLAYLYQESPCERSFYITRHTDGYSPDSYHRRKSLQDLFKNAPATRVTMPGQLRLAIQLVYAVLQSHSTPWLRELWTTSDLLFETTGPNHQNLDLDLFLRSRLLSHNDTDSTTTTLERRVHRDKGKSIPSDRTDGYGRDNYDICNMTLFSLGIALLEIGHWAPMSQMRLNGDRDDIATALRVAQENIGLGKKYGRIVRKCMQCEFGYGHDLGKVELQSAIYSDIVCPLQELVDRLDGP</sequence>
<accession>W3WRN4</accession>
<organism evidence="3 4">
    <name type="scientific">Pestalotiopsis fici (strain W106-1 / CGMCC3.15140)</name>
    <dbReference type="NCBI Taxonomy" id="1229662"/>
    <lineage>
        <taxon>Eukaryota</taxon>
        <taxon>Fungi</taxon>
        <taxon>Dikarya</taxon>
        <taxon>Ascomycota</taxon>
        <taxon>Pezizomycotina</taxon>
        <taxon>Sordariomycetes</taxon>
        <taxon>Xylariomycetidae</taxon>
        <taxon>Amphisphaeriales</taxon>
        <taxon>Sporocadaceae</taxon>
        <taxon>Pestalotiopsis</taxon>
    </lineage>
</organism>
<dbReference type="PANTHER" id="PTHR35186">
    <property type="entry name" value="ANK_REP_REGION DOMAIN-CONTAINING PROTEIN"/>
    <property type="match status" value="1"/>
</dbReference>
<evidence type="ECO:0000259" key="2">
    <source>
        <dbReference type="Pfam" id="PF24476"/>
    </source>
</evidence>
<dbReference type="EMBL" id="KI912117">
    <property type="protein sequence ID" value="ETS76499.1"/>
    <property type="molecule type" value="Genomic_DNA"/>
</dbReference>
<dbReference type="AlphaFoldDB" id="W3WRN4"/>
<dbReference type="Proteomes" id="UP000030651">
    <property type="component" value="Unassembled WGS sequence"/>
</dbReference>
<dbReference type="PANTHER" id="PTHR35186:SF4">
    <property type="entry name" value="PRION-INHIBITION AND PROPAGATION HELO DOMAIN-CONTAINING PROTEIN"/>
    <property type="match status" value="1"/>
</dbReference>
<feature type="domain" description="DUF7580" evidence="2">
    <location>
        <begin position="207"/>
        <end position="582"/>
    </location>
</feature>
<dbReference type="STRING" id="1229662.W3WRN4"/>
<reference evidence="4" key="1">
    <citation type="journal article" date="2015" name="BMC Genomics">
        <title>Genomic and transcriptomic analysis of the endophytic fungus Pestalotiopsis fici reveals its lifestyle and high potential for synthesis of natural products.</title>
        <authorList>
            <person name="Wang X."/>
            <person name="Zhang X."/>
            <person name="Liu L."/>
            <person name="Xiang M."/>
            <person name="Wang W."/>
            <person name="Sun X."/>
            <person name="Che Y."/>
            <person name="Guo L."/>
            <person name="Liu G."/>
            <person name="Guo L."/>
            <person name="Wang C."/>
            <person name="Yin W.B."/>
            <person name="Stadler M."/>
            <person name="Zhang X."/>
            <person name="Liu X."/>
        </authorList>
    </citation>
    <scope>NUCLEOTIDE SEQUENCE [LARGE SCALE GENOMIC DNA]</scope>
    <source>
        <strain evidence="4">W106-1 / CGMCC3.15140</strain>
    </source>
</reference>